<dbReference type="EMBL" id="JAGPYM010000005">
    <property type="protein sequence ID" value="KAH6894183.1"/>
    <property type="molecule type" value="Genomic_DNA"/>
</dbReference>
<evidence type="ECO:0000313" key="2">
    <source>
        <dbReference type="EMBL" id="KAH6894183.1"/>
    </source>
</evidence>
<feature type="compositionally biased region" description="Polar residues" evidence="1">
    <location>
        <begin position="488"/>
        <end position="515"/>
    </location>
</feature>
<feature type="compositionally biased region" description="Acidic residues" evidence="1">
    <location>
        <begin position="1399"/>
        <end position="1408"/>
    </location>
</feature>
<feature type="compositionally biased region" description="Basic residues" evidence="1">
    <location>
        <begin position="1"/>
        <end position="10"/>
    </location>
</feature>
<feature type="compositionally biased region" description="Basic and acidic residues" evidence="1">
    <location>
        <begin position="856"/>
        <end position="869"/>
    </location>
</feature>
<feature type="compositionally biased region" description="Basic and acidic residues" evidence="1">
    <location>
        <begin position="567"/>
        <end position="581"/>
    </location>
</feature>
<feature type="compositionally biased region" description="Basic and acidic residues" evidence="1">
    <location>
        <begin position="175"/>
        <end position="190"/>
    </location>
</feature>
<feature type="compositionally biased region" description="Polar residues" evidence="1">
    <location>
        <begin position="1003"/>
        <end position="1024"/>
    </location>
</feature>
<feature type="compositionally biased region" description="Polar residues" evidence="1">
    <location>
        <begin position="786"/>
        <end position="795"/>
    </location>
</feature>
<comment type="caution">
    <text evidence="2">The sequence shown here is derived from an EMBL/GenBank/DDBJ whole genome shotgun (WGS) entry which is preliminary data.</text>
</comment>
<feature type="compositionally biased region" description="Polar residues" evidence="1">
    <location>
        <begin position="1182"/>
        <end position="1196"/>
    </location>
</feature>
<feature type="compositionally biased region" description="Low complexity" evidence="1">
    <location>
        <begin position="660"/>
        <end position="691"/>
    </location>
</feature>
<feature type="compositionally biased region" description="Polar residues" evidence="1">
    <location>
        <begin position="633"/>
        <end position="643"/>
    </location>
</feature>
<accession>A0A9P9ATB7</accession>
<evidence type="ECO:0000313" key="3">
    <source>
        <dbReference type="Proteomes" id="UP000777438"/>
    </source>
</evidence>
<feature type="compositionally biased region" description="Basic and acidic residues" evidence="1">
    <location>
        <begin position="1356"/>
        <end position="1368"/>
    </location>
</feature>
<organism evidence="2 3">
    <name type="scientific">Thelonectria olida</name>
    <dbReference type="NCBI Taxonomy" id="1576542"/>
    <lineage>
        <taxon>Eukaryota</taxon>
        <taxon>Fungi</taxon>
        <taxon>Dikarya</taxon>
        <taxon>Ascomycota</taxon>
        <taxon>Pezizomycotina</taxon>
        <taxon>Sordariomycetes</taxon>
        <taxon>Hypocreomycetidae</taxon>
        <taxon>Hypocreales</taxon>
        <taxon>Nectriaceae</taxon>
        <taxon>Thelonectria</taxon>
    </lineage>
</organism>
<feature type="compositionally biased region" description="Basic and acidic residues" evidence="1">
    <location>
        <begin position="752"/>
        <end position="766"/>
    </location>
</feature>
<feature type="compositionally biased region" description="Polar residues" evidence="1">
    <location>
        <begin position="143"/>
        <end position="161"/>
    </location>
</feature>
<feature type="compositionally biased region" description="Polar residues" evidence="1">
    <location>
        <begin position="1419"/>
        <end position="1430"/>
    </location>
</feature>
<feature type="compositionally biased region" description="Polar residues" evidence="1">
    <location>
        <begin position="692"/>
        <end position="702"/>
    </location>
</feature>
<feature type="compositionally biased region" description="Low complexity" evidence="1">
    <location>
        <begin position="1135"/>
        <end position="1156"/>
    </location>
</feature>
<feature type="compositionally biased region" description="Polar residues" evidence="1">
    <location>
        <begin position="611"/>
        <end position="625"/>
    </location>
</feature>
<feature type="compositionally biased region" description="Acidic residues" evidence="1">
    <location>
        <begin position="912"/>
        <end position="922"/>
    </location>
</feature>
<feature type="compositionally biased region" description="Basic and acidic residues" evidence="1">
    <location>
        <begin position="294"/>
        <end position="307"/>
    </location>
</feature>
<feature type="compositionally biased region" description="Low complexity" evidence="1">
    <location>
        <begin position="18"/>
        <end position="58"/>
    </location>
</feature>
<feature type="compositionally biased region" description="Acidic residues" evidence="1">
    <location>
        <begin position="1281"/>
        <end position="1293"/>
    </location>
</feature>
<feature type="region of interest" description="Disordered" evidence="1">
    <location>
        <begin position="906"/>
        <end position="1481"/>
    </location>
</feature>
<feature type="compositionally biased region" description="Polar residues" evidence="1">
    <location>
        <begin position="1157"/>
        <end position="1168"/>
    </location>
</feature>
<feature type="compositionally biased region" description="Low complexity" evidence="1">
    <location>
        <begin position="191"/>
        <end position="205"/>
    </location>
</feature>
<feature type="compositionally biased region" description="Low complexity" evidence="1">
    <location>
        <begin position="712"/>
        <end position="722"/>
    </location>
</feature>
<evidence type="ECO:0000256" key="1">
    <source>
        <dbReference type="SAM" id="MobiDB-lite"/>
    </source>
</evidence>
<protein>
    <submittedName>
        <fullName evidence="2">Uncharacterized protein</fullName>
    </submittedName>
</protein>
<feature type="region of interest" description="Disordered" evidence="1">
    <location>
        <begin position="1"/>
        <end position="214"/>
    </location>
</feature>
<name>A0A9P9ATB7_9HYPO</name>
<proteinExistence type="predicted"/>
<keyword evidence="3" id="KW-1185">Reference proteome</keyword>
<feature type="compositionally biased region" description="Acidic residues" evidence="1">
    <location>
        <begin position="341"/>
        <end position="353"/>
    </location>
</feature>
<sequence>MFGSSRRHRPPAQPLTRETANPNAATAAASAFARREPSTSLSSAAAAAALKARPTTPTNVAQVQSKRAMRRSASVSSSGSRDRGRRDLHRSPSNSSMTERTFRSPSPGRGTAPGSNDVPPVPTIPNHEQYRSEKTGSTHKRATSLQIQPFRTASQKMQDGQGSWFGGATTGDPSNVRHSDAVLDPRHSSERPSSPSSSINFSYPRPMSDAGLGGSEADHTLIYDANSRRMVPRVELLMREQTARQASEKHTKKKKQGVSRGGSHLAKGNVSRIKGAAVRTSSTSAPPEAAQESEDPRMTSKQVHEEEVQPAVKSELLVDNRSMATAKDQESKLELQSESDSGLESDSDAEESIEVVQQRKREVMAPTSENRRPSFPAKRPSVVHEQPELEEEGHGQEQRALPQDQSISVAEETSKTPSPIEITPEDRAVELQVPVQAVVDKPIASVQRTRVHSESPTRTPHFATKTDQLTVRHEPPPRSLSPRKSAMKQRSPTRNASPSEDGSEASSALMGSSTGDDALARRKSVRVSFDDQNTFVVGESAEPSETDVNQLPSPQNKKAWHSIITRNKRDSISLDDNEKMAPRPALPFFGSIREKKARDLEERPLVRPSSLPASPQSADPGQSTDMAIGSLLAQDQSSRNAANISRYREPLPPVVTSVDSSGHISNSSESDSEPENSVMTETSETLETQTTMNGSPPKNQLITGAEAGSDESIPMISISHPSPRVPDENQPESPDAFFDVPGGFPEDGSTLKSDESRTLPLDDIKKASPSTERNTPKSPAAKQLPAISTQRSESVVASPPSPLIHDIQEEDEETSEGDSIYSDAYEDLSDIEGDGFMSLAAIVDSPITTVPQKLPAKTDSRSKEAEVSKDSTLIDSITREALQSPGDWENAKAYWKSLSLEKRRQLEHEAMEEAGEEGDLEEVSPPPKKTKKRKSLDKPKEKPQDNVSTEQSPDPERVYQIQPGTSWPITADVASPAPAEKVSSSGGAKLKKSLRSEQPGPVRSSQPSTMRKSMRSSGAPTASSHDGHLRKSLRAEPTKADAGARTPLGANGSAVEKPKSHRPLSYQPPPATEPVRNPRRNLSADRATSPPATTSTMKPSLRRRGSDSSESSFRRARVGGGEGFGFKKTMRGSVRDSGTFSDSGRGSSRFSLRSLSPAGSNFRNSGAMSPTPMAMSGRMRQSLRSDSSDNGSTNKRPSGFGRSTGKKGKKGPGGSRFADSSDEEDGRPAFRSRFVDSSDEDDVPSPRVKSNGLPRSMRNKTSSSAAAAAMGMSQPPREQEDSSDPSDSSEDEMVQPAPAPALSSAPIPSGAATQSPSSQVSVPPRPGHTRRGSFMSILRRKKDSGGKISRPLSESGARRDTRLERSTEELAVMRNTSNQHSARLHKRGQNWPLGREGQDNDPFEDDESNTYVNEEKRPSTASGATPSLPTSPVKHGFLKRRSTSQGALGGLSNRGGQEAPFTAPDDHVHDAEPDVPDTQRKKKFGALRKMFGLHD</sequence>
<feature type="region of interest" description="Disordered" evidence="1">
    <location>
        <begin position="845"/>
        <end position="890"/>
    </location>
</feature>
<gene>
    <name evidence="2" type="ORF">B0T10DRAFT_241546</name>
</gene>
<feature type="compositionally biased region" description="Polar residues" evidence="1">
    <location>
        <begin position="546"/>
        <end position="556"/>
    </location>
</feature>
<reference evidence="2 3" key="1">
    <citation type="journal article" date="2021" name="Nat. Commun.">
        <title>Genetic determinants of endophytism in the Arabidopsis root mycobiome.</title>
        <authorList>
            <person name="Mesny F."/>
            <person name="Miyauchi S."/>
            <person name="Thiergart T."/>
            <person name="Pickel B."/>
            <person name="Atanasova L."/>
            <person name="Karlsson M."/>
            <person name="Huettel B."/>
            <person name="Barry K.W."/>
            <person name="Haridas S."/>
            <person name="Chen C."/>
            <person name="Bauer D."/>
            <person name="Andreopoulos W."/>
            <person name="Pangilinan J."/>
            <person name="LaButti K."/>
            <person name="Riley R."/>
            <person name="Lipzen A."/>
            <person name="Clum A."/>
            <person name="Drula E."/>
            <person name="Henrissat B."/>
            <person name="Kohler A."/>
            <person name="Grigoriev I.V."/>
            <person name="Martin F.M."/>
            <person name="Hacquard S."/>
        </authorList>
    </citation>
    <scope>NUCLEOTIDE SEQUENCE [LARGE SCALE GENOMIC DNA]</scope>
    <source>
        <strain evidence="2 3">MPI-CAGE-CH-0241</strain>
    </source>
</reference>
<dbReference type="OrthoDB" id="5423926at2759"/>
<feature type="compositionally biased region" description="Basic and acidic residues" evidence="1">
    <location>
        <begin position="1025"/>
        <end position="1039"/>
    </location>
</feature>
<feature type="region of interest" description="Disordered" evidence="1">
    <location>
        <begin position="241"/>
        <end position="821"/>
    </location>
</feature>
<feature type="compositionally biased region" description="Polar residues" evidence="1">
    <location>
        <begin position="768"/>
        <end position="777"/>
    </location>
</feature>
<feature type="compositionally biased region" description="Low complexity" evidence="1">
    <location>
        <begin position="1300"/>
        <end position="1322"/>
    </location>
</feature>
<dbReference type="Proteomes" id="UP000777438">
    <property type="component" value="Unassembled WGS sequence"/>
</dbReference>
<feature type="compositionally biased region" description="Basic and acidic residues" evidence="1">
    <location>
        <begin position="592"/>
        <end position="605"/>
    </location>
</feature>